<organism evidence="1 2">
    <name type="scientific">Araneus ventricosus</name>
    <name type="common">Orbweaver spider</name>
    <name type="synonym">Epeira ventricosa</name>
    <dbReference type="NCBI Taxonomy" id="182803"/>
    <lineage>
        <taxon>Eukaryota</taxon>
        <taxon>Metazoa</taxon>
        <taxon>Ecdysozoa</taxon>
        <taxon>Arthropoda</taxon>
        <taxon>Chelicerata</taxon>
        <taxon>Arachnida</taxon>
        <taxon>Araneae</taxon>
        <taxon>Araneomorphae</taxon>
        <taxon>Entelegynae</taxon>
        <taxon>Araneoidea</taxon>
        <taxon>Araneidae</taxon>
        <taxon>Araneus</taxon>
    </lineage>
</organism>
<evidence type="ECO:0000313" key="1">
    <source>
        <dbReference type="EMBL" id="GBN21078.1"/>
    </source>
</evidence>
<name>A0A4Y2M204_ARAVE</name>
<protein>
    <submittedName>
        <fullName evidence="1">Uncharacterized protein</fullName>
    </submittedName>
</protein>
<dbReference type="AlphaFoldDB" id="A0A4Y2M204"/>
<keyword evidence="2" id="KW-1185">Reference proteome</keyword>
<dbReference type="Proteomes" id="UP000499080">
    <property type="component" value="Unassembled WGS sequence"/>
</dbReference>
<proteinExistence type="predicted"/>
<sequence>MRKSKNKIHYGTTSLTGLLLIKLIRSPFCRSKDLPIILAMEMRSFGGSPCQAISLIKTVDCPIRFGGCRSLMSIHYGDSWERDTYYWDVVTLISILSGRECLKSLLPRLMAESMDCDITRALLSVLSPALAKCSS</sequence>
<comment type="caution">
    <text evidence="1">The sequence shown here is derived from an EMBL/GenBank/DDBJ whole genome shotgun (WGS) entry which is preliminary data.</text>
</comment>
<reference evidence="1 2" key="1">
    <citation type="journal article" date="2019" name="Sci. Rep.">
        <title>Orb-weaving spider Araneus ventricosus genome elucidates the spidroin gene catalogue.</title>
        <authorList>
            <person name="Kono N."/>
            <person name="Nakamura H."/>
            <person name="Ohtoshi R."/>
            <person name="Moran D.A.P."/>
            <person name="Shinohara A."/>
            <person name="Yoshida Y."/>
            <person name="Fujiwara M."/>
            <person name="Mori M."/>
            <person name="Tomita M."/>
            <person name="Arakawa K."/>
        </authorList>
    </citation>
    <scope>NUCLEOTIDE SEQUENCE [LARGE SCALE GENOMIC DNA]</scope>
</reference>
<evidence type="ECO:0000313" key="2">
    <source>
        <dbReference type="Proteomes" id="UP000499080"/>
    </source>
</evidence>
<gene>
    <name evidence="1" type="ORF">AVEN_189385_1</name>
</gene>
<dbReference type="EMBL" id="BGPR01006688">
    <property type="protein sequence ID" value="GBN21078.1"/>
    <property type="molecule type" value="Genomic_DNA"/>
</dbReference>
<accession>A0A4Y2M204</accession>